<reference evidence="4" key="1">
    <citation type="journal article" date="2021" name="Microb. Physiol.">
        <title>Proteogenomic Insights into the Physiology of Marine, Sulfate-Reducing, Filamentous Desulfonema limicola and Desulfonema magnum.</title>
        <authorList>
            <person name="Schnaars V."/>
            <person name="Wohlbrand L."/>
            <person name="Scheve S."/>
            <person name="Hinrichs C."/>
            <person name="Reinhardt R."/>
            <person name="Rabus R."/>
        </authorList>
    </citation>
    <scope>NUCLEOTIDE SEQUENCE</scope>
    <source>
        <strain evidence="4">4be13</strain>
    </source>
</reference>
<dbReference type="EMBL" id="CP061800">
    <property type="protein sequence ID" value="QTA87075.1"/>
    <property type="molecule type" value="Genomic_DNA"/>
</dbReference>
<dbReference type="InterPro" id="IPR007335">
    <property type="entry name" value="DUF413"/>
</dbReference>
<evidence type="ECO:0000259" key="3">
    <source>
        <dbReference type="Pfam" id="PF22548"/>
    </source>
</evidence>
<name>A0A975GMU5_9BACT</name>
<dbReference type="Pfam" id="PF04219">
    <property type="entry name" value="DUF413"/>
    <property type="match status" value="1"/>
</dbReference>
<dbReference type="AlphaFoldDB" id="A0A975GMU5"/>
<evidence type="ECO:0000256" key="1">
    <source>
        <dbReference type="ARBA" id="ARBA00093464"/>
    </source>
</evidence>
<dbReference type="Pfam" id="PF22548">
    <property type="entry name" value="AEP-TOTE"/>
    <property type="match status" value="1"/>
</dbReference>
<organism evidence="4 5">
    <name type="scientific">Desulfonema magnum</name>
    <dbReference type="NCBI Taxonomy" id="45655"/>
    <lineage>
        <taxon>Bacteria</taxon>
        <taxon>Pseudomonadati</taxon>
        <taxon>Thermodesulfobacteriota</taxon>
        <taxon>Desulfobacteria</taxon>
        <taxon>Desulfobacterales</taxon>
        <taxon>Desulfococcaceae</taxon>
        <taxon>Desulfonema</taxon>
    </lineage>
</organism>
<sequence length="549" mass="62977">MVRVMTKFDKIKLFREIFKGREDVVPRHWISAKTGRSGYSPICRNEWQYLRCQKRGMKVTCAACENKAYMPLSDSLIYDHFMGKHILGVYPLFSDNTCYFIAADFDNHKKNLSPLHDIRAFYEVCQLQEIPCYILRSKSGTGYHAFIFFEGPVPARKARVVIFALLQEAEVIKDNMELSSFDRLFPNQDKLSGKGFGNLIALPFQGKAAKNGHTLFLNPDSGFITPYKNQWDILAGIQKNTVSVLDDLISEWNLSQTLTGDENSQLAEYTGYSPKSAYPLSDFQRVAEECAFIAHCRDDAKTLSEPDWYILLTIAARCKDGRQLSHKLSEPYPEYTPEETEAKIRHALDSPGPYCCRTIQRINGRYCKTCKHIGKVKSPIVLGRKKTTYQENTGRFHTGSIVRHLHYQLTSKEKELIGKHYKFYRSLDKGSRIPRTEAQKHFQWVCQGQRHPSSSHERAYLKYKKIQAAQKPVQYGYPEIQSAQSGVRETILWPADLKGVRWHDFFMLDYKTASDKTSSEKSELQIAHSKDIYGSGRNDSKCTGHISGF</sequence>
<feature type="domain" description="TOTE conflict system primase" evidence="3">
    <location>
        <begin position="9"/>
        <end position="246"/>
    </location>
</feature>
<evidence type="ECO:0000313" key="4">
    <source>
        <dbReference type="EMBL" id="QTA87075.1"/>
    </source>
</evidence>
<accession>A0A975GMU5</accession>
<dbReference type="KEGG" id="dmm:dnm_031020"/>
<proteinExistence type="inferred from homology"/>
<protein>
    <recommendedName>
        <fullName evidence="2">Macrodomain Ori protein</fullName>
    </recommendedName>
</protein>
<dbReference type="Proteomes" id="UP000663722">
    <property type="component" value="Chromosome"/>
</dbReference>
<keyword evidence="5" id="KW-1185">Reference proteome</keyword>
<dbReference type="InterPro" id="IPR054347">
    <property type="entry name" value="TOTE_primase"/>
</dbReference>
<gene>
    <name evidence="4" type="ORF">dnm_031020</name>
</gene>
<comment type="similarity">
    <text evidence="1">Belongs to the MaoP family.</text>
</comment>
<evidence type="ECO:0000313" key="5">
    <source>
        <dbReference type="Proteomes" id="UP000663722"/>
    </source>
</evidence>
<evidence type="ECO:0000256" key="2">
    <source>
        <dbReference type="ARBA" id="ARBA00093628"/>
    </source>
</evidence>